<dbReference type="RefSeq" id="XP_060323159.1">
    <property type="nucleotide sequence ID" value="XM_060466346.1"/>
</dbReference>
<evidence type="ECO:0000256" key="2">
    <source>
        <dbReference type="ARBA" id="ARBA00005543"/>
    </source>
</evidence>
<dbReference type="GO" id="GO:0005739">
    <property type="term" value="C:mitochondrion"/>
    <property type="evidence" value="ECO:0007669"/>
    <property type="project" value="UniProtKB-SubCell"/>
</dbReference>
<dbReference type="Proteomes" id="UP001175211">
    <property type="component" value="Unassembled WGS sequence"/>
</dbReference>
<evidence type="ECO:0000313" key="7">
    <source>
        <dbReference type="EMBL" id="KAK0439089.1"/>
    </source>
</evidence>
<keyword evidence="7" id="KW-0418">Kinase</keyword>
<keyword evidence="5" id="KW-0496">Mitochondrion</keyword>
<proteinExistence type="inferred from homology"/>
<keyword evidence="8" id="KW-1185">Reference proteome</keyword>
<comment type="similarity">
    <text evidence="2">Belongs to the AIM9 family.</text>
</comment>
<comment type="caution">
    <text evidence="7">The sequence shown here is derived from an EMBL/GenBank/DDBJ whole genome shotgun (WGS) entry which is preliminary data.</text>
</comment>
<protein>
    <recommendedName>
        <fullName evidence="3">Altered inheritance of mitochondria protein 9, mitochondrial</fullName>
    </recommendedName>
    <alternativeName>
        <fullName evidence="6">Found in mitochondrial proteome protein 29</fullName>
    </alternativeName>
</protein>
<accession>A0AA39JD09</accession>
<dbReference type="PANTHER" id="PTHR36091:SF1">
    <property type="entry name" value="ALTERED INHERITANCE OF MITOCHONDRIA PROTEIN 9, MITOCHONDRIAL"/>
    <property type="match status" value="1"/>
</dbReference>
<dbReference type="GO" id="GO:0016301">
    <property type="term" value="F:kinase activity"/>
    <property type="evidence" value="ECO:0007669"/>
    <property type="project" value="UniProtKB-KW"/>
</dbReference>
<comment type="subcellular location">
    <subcellularLocation>
        <location evidence="1">Mitochondrion</location>
    </subcellularLocation>
</comment>
<gene>
    <name evidence="7" type="ORF">EV420DRAFT_1203269</name>
</gene>
<name>A0AA39JD09_ARMTA</name>
<sequence>MPNPFARLRAQLLRYHPFTSIFPLRPSYEHFYNPSGQWLYHDAAQRAARYTPFNVEELRKIASNSVDAGQCTQISKLAEGSYNKIFLLTFDNDMQAIARIPSSLVGNVELTTRSEVATMQFLREHVGTMAAPKVLAWDPHPSNPVASAYIIMEYIGGISDSEYWLEMTSAQYARVIASLFLLQAKLVVPFSQIGSLYLFEDVSPELQARPLFKDDELNKNAIAQKYRIGPIVSRDWWRRGRMNVPGDRGPWPDMPSYIIAAARLELECLERGIDVDNPNVRSKVADISGIRRLLEMSIAIAPSLVPAESSVLAPVLAHPDLNIFNMIIQSEPPHPVKSFIDWQGAIIAPIFLQASLPTAVYAMGENNLFQTDDHSIIPPLPDDIGNFTPEEQGVMRRHYRLIQFQRVYEMEMETYLPEFALSMAYNHQHHTRRLLKSILRCWADGPLLLQHHLIELTDFFPEGSCPIQFPDAERAFHRDQFEGFQTYIDAVEWLCHQTKVDPEGRVHRDDEKGAMTLLQDSKMRWHTKQMNGPYPFHGDAWSYHLV</sequence>
<dbReference type="InterPro" id="IPR051035">
    <property type="entry name" value="Mito_inheritance_9"/>
</dbReference>
<evidence type="ECO:0000313" key="8">
    <source>
        <dbReference type="Proteomes" id="UP001175211"/>
    </source>
</evidence>
<dbReference type="AlphaFoldDB" id="A0AA39JD09"/>
<evidence type="ECO:0000256" key="4">
    <source>
        <dbReference type="ARBA" id="ARBA00022946"/>
    </source>
</evidence>
<dbReference type="SUPFAM" id="SSF56112">
    <property type="entry name" value="Protein kinase-like (PK-like)"/>
    <property type="match status" value="1"/>
</dbReference>
<evidence type="ECO:0000256" key="5">
    <source>
        <dbReference type="ARBA" id="ARBA00023128"/>
    </source>
</evidence>
<evidence type="ECO:0000256" key="6">
    <source>
        <dbReference type="ARBA" id="ARBA00031849"/>
    </source>
</evidence>
<dbReference type="InterPro" id="IPR011009">
    <property type="entry name" value="Kinase-like_dom_sf"/>
</dbReference>
<keyword evidence="7" id="KW-0808">Transferase</keyword>
<reference evidence="7" key="1">
    <citation type="submission" date="2023-06" db="EMBL/GenBank/DDBJ databases">
        <authorList>
            <consortium name="Lawrence Berkeley National Laboratory"/>
            <person name="Ahrendt S."/>
            <person name="Sahu N."/>
            <person name="Indic B."/>
            <person name="Wong-Bajracharya J."/>
            <person name="Merenyi Z."/>
            <person name="Ke H.-M."/>
            <person name="Monk M."/>
            <person name="Kocsube S."/>
            <person name="Drula E."/>
            <person name="Lipzen A."/>
            <person name="Balint B."/>
            <person name="Henrissat B."/>
            <person name="Andreopoulos B."/>
            <person name="Martin F.M."/>
            <person name="Harder C.B."/>
            <person name="Rigling D."/>
            <person name="Ford K.L."/>
            <person name="Foster G.D."/>
            <person name="Pangilinan J."/>
            <person name="Papanicolaou A."/>
            <person name="Barry K."/>
            <person name="LaButti K."/>
            <person name="Viragh M."/>
            <person name="Koriabine M."/>
            <person name="Yan M."/>
            <person name="Riley R."/>
            <person name="Champramary S."/>
            <person name="Plett K.L."/>
            <person name="Tsai I.J."/>
            <person name="Slot J."/>
            <person name="Sipos G."/>
            <person name="Plett J."/>
            <person name="Nagy L.G."/>
            <person name="Grigoriev I.V."/>
        </authorList>
    </citation>
    <scope>NUCLEOTIDE SEQUENCE</scope>
    <source>
        <strain evidence="7">CCBAS 213</strain>
    </source>
</reference>
<evidence type="ECO:0000256" key="3">
    <source>
        <dbReference type="ARBA" id="ARBA00016197"/>
    </source>
</evidence>
<keyword evidence="4" id="KW-0809">Transit peptide</keyword>
<dbReference type="EMBL" id="JAUEPS010000090">
    <property type="protein sequence ID" value="KAK0439089.1"/>
    <property type="molecule type" value="Genomic_DNA"/>
</dbReference>
<organism evidence="7 8">
    <name type="scientific">Armillaria tabescens</name>
    <name type="common">Ringless honey mushroom</name>
    <name type="synonym">Agaricus tabescens</name>
    <dbReference type="NCBI Taxonomy" id="1929756"/>
    <lineage>
        <taxon>Eukaryota</taxon>
        <taxon>Fungi</taxon>
        <taxon>Dikarya</taxon>
        <taxon>Basidiomycota</taxon>
        <taxon>Agaricomycotina</taxon>
        <taxon>Agaricomycetes</taxon>
        <taxon>Agaricomycetidae</taxon>
        <taxon>Agaricales</taxon>
        <taxon>Marasmiineae</taxon>
        <taxon>Physalacriaceae</taxon>
        <taxon>Desarmillaria</taxon>
    </lineage>
</organism>
<evidence type="ECO:0000256" key="1">
    <source>
        <dbReference type="ARBA" id="ARBA00004173"/>
    </source>
</evidence>
<dbReference type="PANTHER" id="PTHR36091">
    <property type="entry name" value="ALTERED INHERITANCE OF MITOCHONDRIA PROTEIN 9, MITOCHONDRIAL"/>
    <property type="match status" value="1"/>
</dbReference>
<dbReference type="GeneID" id="85349894"/>